<feature type="region of interest" description="Disordered" evidence="1">
    <location>
        <begin position="320"/>
        <end position="378"/>
    </location>
</feature>
<gene>
    <name evidence="3" type="ORF">RDB_LOCUS7187</name>
</gene>
<dbReference type="Proteomes" id="UP000663827">
    <property type="component" value="Unassembled WGS sequence"/>
</dbReference>
<feature type="compositionally biased region" description="Polar residues" evidence="1">
    <location>
        <begin position="355"/>
        <end position="378"/>
    </location>
</feature>
<name>A0A8H3HRR2_9AGAM</name>
<feature type="region of interest" description="Disordered" evidence="1">
    <location>
        <begin position="263"/>
        <end position="295"/>
    </location>
</feature>
<sequence length="397" mass="42147">MDSTSRERGLDLTIEEILGVGTRRAAKWMPELVFGSVCSLVERARQPVTGFIDAAYLFAAIQWGSPTSRPPTNLPSGSSFSPLPLPTPVTPTLTRSFRARIAMSSSPYPPPAGDLPALLTHMKLCKLYTPSIAPKELSNTGRKYAGAAIGLPSSATSVSGTAAPGAGLSPTSTRFRQASTGSGAPRPTSTLPTVSAPFSQTPANQWSVPQVIAWLQSKGFDAEVQHAFQENDITGDVPIELGGPVLKDELGVTAFGKLKREDKKARKKENSKEKLAVGSRWSGSSRPTSAIGDDEDQLKVRLTGHVVSGTRRAIKQVRGVLSEDESSHKPGITKAKQFFDQPESQRTPTAAIKTSAKTDPSEAGSTQLSTPSRVSHQSVVCVRKAQGKGEGCQGCDR</sequence>
<dbReference type="InterPro" id="IPR013761">
    <property type="entry name" value="SAM/pointed_sf"/>
</dbReference>
<protein>
    <recommendedName>
        <fullName evidence="2">SAM domain-containing protein</fullName>
    </recommendedName>
</protein>
<dbReference type="Pfam" id="PF07647">
    <property type="entry name" value="SAM_2"/>
    <property type="match status" value="1"/>
</dbReference>
<organism evidence="3 4">
    <name type="scientific">Rhizoctonia solani</name>
    <dbReference type="NCBI Taxonomy" id="456999"/>
    <lineage>
        <taxon>Eukaryota</taxon>
        <taxon>Fungi</taxon>
        <taxon>Dikarya</taxon>
        <taxon>Basidiomycota</taxon>
        <taxon>Agaricomycotina</taxon>
        <taxon>Agaricomycetes</taxon>
        <taxon>Cantharellales</taxon>
        <taxon>Ceratobasidiaceae</taxon>
        <taxon>Rhizoctonia</taxon>
    </lineage>
</organism>
<feature type="region of interest" description="Disordered" evidence="1">
    <location>
        <begin position="68"/>
        <end position="87"/>
    </location>
</feature>
<dbReference type="Gene3D" id="1.10.150.50">
    <property type="entry name" value="Transcription Factor, Ets-1"/>
    <property type="match status" value="1"/>
</dbReference>
<feature type="compositionally biased region" description="Polar residues" evidence="1">
    <location>
        <begin position="169"/>
        <end position="198"/>
    </location>
</feature>
<comment type="caution">
    <text evidence="3">The sequence shown here is derived from an EMBL/GenBank/DDBJ whole genome shotgun (WGS) entry which is preliminary data.</text>
</comment>
<evidence type="ECO:0000313" key="3">
    <source>
        <dbReference type="EMBL" id="CAE7059943.1"/>
    </source>
</evidence>
<accession>A0A8H3HRR2</accession>
<evidence type="ECO:0000256" key="1">
    <source>
        <dbReference type="SAM" id="MobiDB-lite"/>
    </source>
</evidence>
<dbReference type="AlphaFoldDB" id="A0A8H3HRR2"/>
<feature type="domain" description="SAM" evidence="2">
    <location>
        <begin position="206"/>
        <end position="260"/>
    </location>
</feature>
<evidence type="ECO:0000313" key="4">
    <source>
        <dbReference type="Proteomes" id="UP000663827"/>
    </source>
</evidence>
<feature type="region of interest" description="Disordered" evidence="1">
    <location>
        <begin position="155"/>
        <end position="198"/>
    </location>
</feature>
<reference evidence="3" key="1">
    <citation type="submission" date="2021-01" db="EMBL/GenBank/DDBJ databases">
        <authorList>
            <person name="Kaushik A."/>
        </authorList>
    </citation>
    <scope>NUCLEOTIDE SEQUENCE</scope>
    <source>
        <strain evidence="3">AG5</strain>
    </source>
</reference>
<dbReference type="EMBL" id="CAJNJQ010000155">
    <property type="protein sequence ID" value="CAE7059943.1"/>
    <property type="molecule type" value="Genomic_DNA"/>
</dbReference>
<evidence type="ECO:0000259" key="2">
    <source>
        <dbReference type="PROSITE" id="PS50105"/>
    </source>
</evidence>
<dbReference type="InterPro" id="IPR001660">
    <property type="entry name" value="SAM"/>
</dbReference>
<dbReference type="PROSITE" id="PS50105">
    <property type="entry name" value="SAM_DOMAIN"/>
    <property type="match status" value="1"/>
</dbReference>
<proteinExistence type="predicted"/>
<dbReference type="SUPFAM" id="SSF47769">
    <property type="entry name" value="SAM/Pointed domain"/>
    <property type="match status" value="1"/>
</dbReference>
<feature type="compositionally biased region" description="Basic and acidic residues" evidence="1">
    <location>
        <begin position="263"/>
        <end position="275"/>
    </location>
</feature>